<dbReference type="SUPFAM" id="SSF53649">
    <property type="entry name" value="Alkaline phosphatase-like"/>
    <property type="match status" value="1"/>
</dbReference>
<dbReference type="Proteomes" id="UP001290861">
    <property type="component" value="Unassembled WGS sequence"/>
</dbReference>
<dbReference type="PANTHER" id="PTHR21110">
    <property type="entry name" value="PHOSPHOPENTOMUTASE"/>
    <property type="match status" value="1"/>
</dbReference>
<name>A0ABU5N194_9BACT</name>
<dbReference type="RefSeq" id="WP_322610001.1">
    <property type="nucleotide sequence ID" value="NZ_JARVCO010000012.1"/>
</dbReference>
<comment type="similarity">
    <text evidence="1">Belongs to the phosphopentomutase family.</text>
</comment>
<evidence type="ECO:0000313" key="6">
    <source>
        <dbReference type="Proteomes" id="UP001290861"/>
    </source>
</evidence>
<protein>
    <recommendedName>
        <fullName evidence="4">Metalloenzyme domain-containing protein</fullName>
    </recommendedName>
</protein>
<evidence type="ECO:0000256" key="1">
    <source>
        <dbReference type="ARBA" id="ARBA00010373"/>
    </source>
</evidence>
<dbReference type="Gene3D" id="3.40.720.10">
    <property type="entry name" value="Alkaline Phosphatase, subunit A"/>
    <property type="match status" value="1"/>
</dbReference>
<dbReference type="EMBL" id="JARVCO010000012">
    <property type="protein sequence ID" value="MDZ8120227.1"/>
    <property type="molecule type" value="Genomic_DNA"/>
</dbReference>
<evidence type="ECO:0000256" key="3">
    <source>
        <dbReference type="ARBA" id="ARBA00023211"/>
    </source>
</evidence>
<keyword evidence="3" id="KW-0464">Manganese</keyword>
<comment type="caution">
    <text evidence="5">The sequence shown here is derived from an EMBL/GenBank/DDBJ whole genome shotgun (WGS) entry which is preliminary data.</text>
</comment>
<evidence type="ECO:0000313" key="5">
    <source>
        <dbReference type="EMBL" id="MDZ8120227.1"/>
    </source>
</evidence>
<evidence type="ECO:0000259" key="4">
    <source>
        <dbReference type="Pfam" id="PF01676"/>
    </source>
</evidence>
<dbReference type="InterPro" id="IPR017850">
    <property type="entry name" value="Alkaline_phosphatase_core_sf"/>
</dbReference>
<dbReference type="PANTHER" id="PTHR21110:SF0">
    <property type="entry name" value="PHOSPHOPENTOMUTASE"/>
    <property type="match status" value="1"/>
</dbReference>
<dbReference type="Pfam" id="PF01676">
    <property type="entry name" value="Metalloenzyme"/>
    <property type="match status" value="1"/>
</dbReference>
<organism evidence="5 6">
    <name type="scientific">Pontiella agarivorans</name>
    <dbReference type="NCBI Taxonomy" id="3038953"/>
    <lineage>
        <taxon>Bacteria</taxon>
        <taxon>Pseudomonadati</taxon>
        <taxon>Kiritimatiellota</taxon>
        <taxon>Kiritimatiellia</taxon>
        <taxon>Kiritimatiellales</taxon>
        <taxon>Pontiellaceae</taxon>
        <taxon>Pontiella</taxon>
    </lineage>
</organism>
<gene>
    <name evidence="5" type="ORF">P9H32_16475</name>
</gene>
<accession>A0ABU5N194</accession>
<feature type="domain" description="Metalloenzyme" evidence="4">
    <location>
        <begin position="6"/>
        <end position="283"/>
    </location>
</feature>
<keyword evidence="6" id="KW-1185">Reference proteome</keyword>
<reference evidence="5 6" key="1">
    <citation type="journal article" date="2024" name="Appl. Environ. Microbiol.">
        <title>Pontiella agarivorans sp. nov., a novel marine anaerobic bacterium capable of degrading macroalgal polysaccharides and fixing nitrogen.</title>
        <authorList>
            <person name="Liu N."/>
            <person name="Kivenson V."/>
            <person name="Peng X."/>
            <person name="Cui Z."/>
            <person name="Lankiewicz T.S."/>
            <person name="Gosselin K.M."/>
            <person name="English C.J."/>
            <person name="Blair E.M."/>
            <person name="O'Malley M.A."/>
            <person name="Valentine D.L."/>
        </authorList>
    </citation>
    <scope>NUCLEOTIDE SEQUENCE [LARGE SCALE GENOMIC DNA]</scope>
    <source>
        <strain evidence="5 6">NLcol2</strain>
    </source>
</reference>
<proteinExistence type="inferred from homology"/>
<sequence length="284" mass="31382">MSNGLKILFIFVDGFGLGSDDPAVNPLRDSRFPNLSNLLDSAIPIDACLGVDGIPQSATGQTALLCGVNAPEAMGRHIEGFPPPRLKKLIEKENIFSKLRKLGKDPTFANSYWIDDPFNIPLRRQSVTTVMALAANGKVRHKEELMNGKAVNHDITRWTMHERGYDGPHISEEEAAGHLLTVAAEHDFTLYEYFMTDRAGHSDGPDLAFQCLESLEKFLPITATFGNHPNQLFLLCSDHGNIEDRTTRAHTRNPVPLIAIGENAEHFQSLENLAEVTPAILSIF</sequence>
<evidence type="ECO:0000256" key="2">
    <source>
        <dbReference type="ARBA" id="ARBA00022723"/>
    </source>
</evidence>
<dbReference type="InterPro" id="IPR010045">
    <property type="entry name" value="DeoB"/>
</dbReference>
<keyword evidence="2" id="KW-0479">Metal-binding</keyword>
<dbReference type="InterPro" id="IPR006124">
    <property type="entry name" value="Metalloenzyme"/>
</dbReference>